<evidence type="ECO:0000256" key="6">
    <source>
        <dbReference type="ARBA" id="ARBA00026106"/>
    </source>
</evidence>
<protein>
    <recommendedName>
        <fullName evidence="6">alanine transaminase</fullName>
        <ecNumber evidence="6">2.6.1.2</ecNumber>
    </recommendedName>
</protein>
<dbReference type="RefSeq" id="WP_059139093.1">
    <property type="nucleotide sequence ID" value="NZ_LMBR01000148.1"/>
</dbReference>
<evidence type="ECO:0000313" key="9">
    <source>
        <dbReference type="Proteomes" id="UP000053937"/>
    </source>
</evidence>
<evidence type="ECO:0000313" key="8">
    <source>
        <dbReference type="EMBL" id="KUL27259.1"/>
    </source>
</evidence>
<dbReference type="GO" id="GO:0030170">
    <property type="term" value="F:pyridoxal phosphate binding"/>
    <property type="evidence" value="ECO:0007669"/>
    <property type="project" value="InterPro"/>
</dbReference>
<organism evidence="8 9">
    <name type="scientific">Chlorobium limicola</name>
    <dbReference type="NCBI Taxonomy" id="1092"/>
    <lineage>
        <taxon>Bacteria</taxon>
        <taxon>Pseudomonadati</taxon>
        <taxon>Chlorobiota</taxon>
        <taxon>Chlorobiia</taxon>
        <taxon>Chlorobiales</taxon>
        <taxon>Chlorobiaceae</taxon>
        <taxon>Chlorobium/Pelodictyon group</taxon>
        <taxon>Chlorobium</taxon>
    </lineage>
</organism>
<evidence type="ECO:0000256" key="1">
    <source>
        <dbReference type="ARBA" id="ARBA00001933"/>
    </source>
</evidence>
<dbReference type="InterPro" id="IPR004839">
    <property type="entry name" value="Aminotransferase_I/II_large"/>
</dbReference>
<dbReference type="Gene3D" id="3.40.640.10">
    <property type="entry name" value="Type I PLP-dependent aspartate aminotransferase-like (Major domain)"/>
    <property type="match status" value="1"/>
</dbReference>
<dbReference type="InterPro" id="IPR051926">
    <property type="entry name" value="Ala_Aminotransferase"/>
</dbReference>
<dbReference type="EMBL" id="LMBR01000148">
    <property type="protein sequence ID" value="KUL27259.1"/>
    <property type="molecule type" value="Genomic_DNA"/>
</dbReference>
<gene>
    <name evidence="8" type="ORF">ASB62_06210</name>
</gene>
<dbReference type="Proteomes" id="UP000053937">
    <property type="component" value="Unassembled WGS sequence"/>
</dbReference>
<feature type="domain" description="Aminotransferase class I/classII large" evidence="7">
    <location>
        <begin position="39"/>
        <end position="384"/>
    </location>
</feature>
<evidence type="ECO:0000259" key="7">
    <source>
        <dbReference type="Pfam" id="PF00155"/>
    </source>
</evidence>
<keyword evidence="4 8" id="KW-0808">Transferase</keyword>
<accession>A0A101JI71</accession>
<comment type="caution">
    <text evidence="8">The sequence shown here is derived from an EMBL/GenBank/DDBJ whole genome shotgun (WGS) entry which is preliminary data.</text>
</comment>
<dbReference type="Pfam" id="PF00155">
    <property type="entry name" value="Aminotran_1_2"/>
    <property type="match status" value="1"/>
</dbReference>
<dbReference type="InterPro" id="IPR015421">
    <property type="entry name" value="PyrdxlP-dep_Trfase_major"/>
</dbReference>
<evidence type="ECO:0000256" key="3">
    <source>
        <dbReference type="ARBA" id="ARBA00022576"/>
    </source>
</evidence>
<dbReference type="CDD" id="cd00609">
    <property type="entry name" value="AAT_like"/>
    <property type="match status" value="1"/>
</dbReference>
<dbReference type="EC" id="2.6.1.2" evidence="6"/>
<reference evidence="8 9" key="1">
    <citation type="submission" date="2015-10" db="EMBL/GenBank/DDBJ databases">
        <title>Draft Genome Sequence of Chlorobium limicola strain Frasassi Growing under Artificial Lighting in the Frasassi Cave System.</title>
        <authorList>
            <person name="Mansor M."/>
            <person name="Macalady J."/>
        </authorList>
    </citation>
    <scope>NUCLEOTIDE SEQUENCE [LARGE SCALE GENOMIC DNA]</scope>
    <source>
        <strain evidence="8 9">Frasassi</strain>
    </source>
</reference>
<dbReference type="InterPro" id="IPR015422">
    <property type="entry name" value="PyrdxlP-dep_Trfase_small"/>
</dbReference>
<sequence length="416" mass="45971">MPVQPNTPGNHAARRVQNYHYAILNLAALAEESAAAGKPVTSLNIGDPTLYGFHPPPSLTEACITALREGCNSYTSSCGIAPAREAISREASERRIATSAEEIIITSGATEAADLLCTAILNPGDEVLCPSPGYPLYTALIARQEAVSVPYHLDPGNDWLPDPEEIERLITPGTKLIIVINPNNPTGALYPPELLASIAETARRNNLVCLADEVYRKLLYSGSHHPFASFAENDLPVFTLESLSKNFMVPGWRTGWMTMTNSRLIPDIRRALRKLADARVCAPAAPQFAIPEALSLGNDYLLPVMEKLRVRRDLTVRMINGIEGLSCSTPEGAFYVMAKLDLSRYPFASDEEFIVELLRKKQILFVHGSGFGMQPREGYFRIVYLPDPLTLEMVYHDLYDFLLHCRHHSGAIRQQL</sequence>
<evidence type="ECO:0000256" key="4">
    <source>
        <dbReference type="ARBA" id="ARBA00022679"/>
    </source>
</evidence>
<proteinExistence type="inferred from homology"/>
<keyword evidence="3 8" id="KW-0032">Aminotransferase</keyword>
<name>A0A101JI71_CHLLI</name>
<dbReference type="OrthoDB" id="9802328at2"/>
<dbReference type="SUPFAM" id="SSF53383">
    <property type="entry name" value="PLP-dependent transferases"/>
    <property type="match status" value="1"/>
</dbReference>
<dbReference type="PANTHER" id="PTHR43488:SF2">
    <property type="entry name" value="GLUTAMATE-PYRUVATE AMINOTRANSFERASE ALAA"/>
    <property type="match status" value="1"/>
</dbReference>
<comment type="cofactor">
    <cofactor evidence="1">
        <name>pyridoxal 5'-phosphate</name>
        <dbReference type="ChEBI" id="CHEBI:597326"/>
    </cofactor>
</comment>
<evidence type="ECO:0000256" key="5">
    <source>
        <dbReference type="ARBA" id="ARBA00022898"/>
    </source>
</evidence>
<dbReference type="GO" id="GO:0004021">
    <property type="term" value="F:L-alanine:2-oxoglutarate aminotransferase activity"/>
    <property type="evidence" value="ECO:0007669"/>
    <property type="project" value="UniProtKB-EC"/>
</dbReference>
<dbReference type="PANTHER" id="PTHR43488">
    <property type="entry name" value="GLUTAMATE-PYRUVATE AMINOTRANSFERASE ALAA"/>
    <property type="match status" value="1"/>
</dbReference>
<evidence type="ECO:0000256" key="2">
    <source>
        <dbReference type="ARBA" id="ARBA00007441"/>
    </source>
</evidence>
<dbReference type="AlphaFoldDB" id="A0A101JI71"/>
<comment type="similarity">
    <text evidence="2">Belongs to the class-I pyridoxal-phosphate-dependent aminotransferase family.</text>
</comment>
<dbReference type="Gene3D" id="3.90.1150.10">
    <property type="entry name" value="Aspartate Aminotransferase, domain 1"/>
    <property type="match status" value="1"/>
</dbReference>
<dbReference type="InterPro" id="IPR015424">
    <property type="entry name" value="PyrdxlP-dep_Trfase"/>
</dbReference>
<keyword evidence="9" id="KW-1185">Reference proteome</keyword>
<keyword evidence="5" id="KW-0663">Pyridoxal phosphate</keyword>